<keyword evidence="6" id="KW-0963">Cytoplasm</keyword>
<dbReference type="AlphaFoldDB" id="A0A3S4CBB8"/>
<dbReference type="Pfam" id="PF01171">
    <property type="entry name" value="ATP_bind_3"/>
    <property type="match status" value="1"/>
</dbReference>
<dbReference type="InterPro" id="IPR014729">
    <property type="entry name" value="Rossmann-like_a/b/a_fold"/>
</dbReference>
<keyword evidence="3 6" id="KW-0547">Nucleotide-binding</keyword>
<dbReference type="GO" id="GO:0006400">
    <property type="term" value="P:tRNA modification"/>
    <property type="evidence" value="ECO:0007669"/>
    <property type="project" value="UniProtKB-UniRule"/>
</dbReference>
<dbReference type="PANTHER" id="PTHR43033:SF1">
    <property type="entry name" value="TRNA(ILE)-LYSIDINE SYNTHASE-RELATED"/>
    <property type="match status" value="1"/>
</dbReference>
<evidence type="ECO:0000256" key="1">
    <source>
        <dbReference type="ARBA" id="ARBA00022598"/>
    </source>
</evidence>
<dbReference type="Proteomes" id="UP000268844">
    <property type="component" value="Unassembled WGS sequence"/>
</dbReference>
<evidence type="ECO:0000256" key="5">
    <source>
        <dbReference type="ARBA" id="ARBA00048539"/>
    </source>
</evidence>
<dbReference type="SUPFAM" id="SSF52402">
    <property type="entry name" value="Adenine nucleotide alpha hydrolases-like"/>
    <property type="match status" value="1"/>
</dbReference>
<organism evidence="8 9">
    <name type="scientific">Devosia equisanguinis</name>
    <dbReference type="NCBI Taxonomy" id="2490941"/>
    <lineage>
        <taxon>Bacteria</taxon>
        <taxon>Pseudomonadati</taxon>
        <taxon>Pseudomonadota</taxon>
        <taxon>Alphaproteobacteria</taxon>
        <taxon>Hyphomicrobiales</taxon>
        <taxon>Devosiaceae</taxon>
        <taxon>Devosia</taxon>
    </lineage>
</organism>
<accession>A0A3S4CBB8</accession>
<comment type="function">
    <text evidence="6">Ligates lysine onto the cytidine present at position 34 of the AUA codon-specific tRNA(Ile) that contains the anticodon CAU, in an ATP-dependent manner. Cytidine is converted to lysidine, thus changing the amino acid specificity of the tRNA from methionine to isoleucine.</text>
</comment>
<evidence type="ECO:0000313" key="9">
    <source>
        <dbReference type="Proteomes" id="UP000268844"/>
    </source>
</evidence>
<dbReference type="Gene3D" id="1.20.59.20">
    <property type="match status" value="1"/>
</dbReference>
<dbReference type="EMBL" id="UZWD01000022">
    <property type="protein sequence ID" value="VDS04252.1"/>
    <property type="molecule type" value="Genomic_DNA"/>
</dbReference>
<dbReference type="OrthoDB" id="9807403at2"/>
<evidence type="ECO:0000256" key="6">
    <source>
        <dbReference type="HAMAP-Rule" id="MF_01161"/>
    </source>
</evidence>
<evidence type="ECO:0000259" key="7">
    <source>
        <dbReference type="Pfam" id="PF01171"/>
    </source>
</evidence>
<dbReference type="InterPro" id="IPR012094">
    <property type="entry name" value="tRNA_Ile_lys_synt"/>
</dbReference>
<gene>
    <name evidence="6 8" type="primary">tilS</name>
    <name evidence="8" type="ORF">DEVEQU_01385</name>
</gene>
<name>A0A3S4CBB8_9HYPH</name>
<dbReference type="GO" id="GO:0005524">
    <property type="term" value="F:ATP binding"/>
    <property type="evidence" value="ECO:0007669"/>
    <property type="project" value="UniProtKB-UniRule"/>
</dbReference>
<protein>
    <recommendedName>
        <fullName evidence="6">tRNA(Ile)-lysidine synthase</fullName>
        <ecNumber evidence="6">6.3.4.19</ecNumber>
    </recommendedName>
    <alternativeName>
        <fullName evidence="6">tRNA(Ile)-2-lysyl-cytidine synthase</fullName>
    </alternativeName>
    <alternativeName>
        <fullName evidence="6">tRNA(Ile)-lysidine synthetase</fullName>
    </alternativeName>
</protein>
<sequence length="423" mass="44833">MSTGLTPDLGDPDVLARLFAPARDHKIIGLAVSGGADSLALMLLAHRWAATLAEPPKLIVYSLDHALRPEAADEVAMVLAAADNLGLAARGLVWDDIKPETGLQEAARQARYGLIGGAMAEDGATLLLTAHHRADQAETVLMRLAHGSGLEGLKAMSPLSRVEGVPLFRPLLDCDPASLAALVAEAGLIPAADPSNTDPAYERVRWRQLLPTLAAEGLDAATLSRFATRMAEADAALTQMADAAFDELVRLDGFGAASLPRAALTELSPAIAQRVLSRVLNIVGGRQKPRALGQVERLHEQILGGISKPLTLLGAVIRPRAESLVISREPGRMLPEAQTLLPGADLVWDQRFLISNLSGEAGIQAGPTDFLPRHRLEALLGFKVTSPAEAIRTAPIVHDSAGQLLALGGWSFDERVKVELLID</sequence>
<dbReference type="SUPFAM" id="SSF82829">
    <property type="entry name" value="MesJ substrate recognition domain-like"/>
    <property type="match status" value="1"/>
</dbReference>
<keyword evidence="9" id="KW-1185">Reference proteome</keyword>
<dbReference type="EC" id="6.3.4.19" evidence="6"/>
<evidence type="ECO:0000256" key="2">
    <source>
        <dbReference type="ARBA" id="ARBA00022694"/>
    </source>
</evidence>
<comment type="catalytic activity">
    <reaction evidence="5 6">
        <text>cytidine(34) in tRNA(Ile2) + L-lysine + ATP = lysidine(34) in tRNA(Ile2) + AMP + diphosphate + H(+)</text>
        <dbReference type="Rhea" id="RHEA:43744"/>
        <dbReference type="Rhea" id="RHEA-COMP:10625"/>
        <dbReference type="Rhea" id="RHEA-COMP:10670"/>
        <dbReference type="ChEBI" id="CHEBI:15378"/>
        <dbReference type="ChEBI" id="CHEBI:30616"/>
        <dbReference type="ChEBI" id="CHEBI:32551"/>
        <dbReference type="ChEBI" id="CHEBI:33019"/>
        <dbReference type="ChEBI" id="CHEBI:82748"/>
        <dbReference type="ChEBI" id="CHEBI:83665"/>
        <dbReference type="ChEBI" id="CHEBI:456215"/>
        <dbReference type="EC" id="6.3.4.19"/>
    </reaction>
</comment>
<dbReference type="GO" id="GO:0005737">
    <property type="term" value="C:cytoplasm"/>
    <property type="evidence" value="ECO:0007669"/>
    <property type="project" value="UniProtKB-SubCell"/>
</dbReference>
<comment type="subcellular location">
    <subcellularLocation>
        <location evidence="6">Cytoplasm</location>
    </subcellularLocation>
</comment>
<keyword evidence="2 6" id="KW-0819">tRNA processing</keyword>
<comment type="similarity">
    <text evidence="6">Belongs to the tRNA(Ile)-lysidine synthase family.</text>
</comment>
<dbReference type="InterPro" id="IPR011063">
    <property type="entry name" value="TilS/TtcA_N"/>
</dbReference>
<dbReference type="NCBIfam" id="TIGR02432">
    <property type="entry name" value="lysidine_TilS_N"/>
    <property type="match status" value="1"/>
</dbReference>
<proteinExistence type="inferred from homology"/>
<dbReference type="PANTHER" id="PTHR43033">
    <property type="entry name" value="TRNA(ILE)-LYSIDINE SYNTHASE-RELATED"/>
    <property type="match status" value="1"/>
</dbReference>
<dbReference type="Gene3D" id="3.40.50.620">
    <property type="entry name" value="HUPs"/>
    <property type="match status" value="1"/>
</dbReference>
<dbReference type="HAMAP" id="MF_01161">
    <property type="entry name" value="tRNA_Ile_lys_synt"/>
    <property type="match status" value="1"/>
</dbReference>
<dbReference type="RefSeq" id="WP_126149843.1">
    <property type="nucleotide sequence ID" value="NZ_JBHTMH010000003.1"/>
</dbReference>
<dbReference type="InterPro" id="IPR012795">
    <property type="entry name" value="tRNA_Ile_lys_synt_N"/>
</dbReference>
<evidence type="ECO:0000256" key="3">
    <source>
        <dbReference type="ARBA" id="ARBA00022741"/>
    </source>
</evidence>
<keyword evidence="4 6" id="KW-0067">ATP-binding</keyword>
<evidence type="ECO:0000256" key="4">
    <source>
        <dbReference type="ARBA" id="ARBA00022840"/>
    </source>
</evidence>
<feature type="binding site" evidence="6">
    <location>
        <begin position="33"/>
        <end position="38"/>
    </location>
    <ligand>
        <name>ATP</name>
        <dbReference type="ChEBI" id="CHEBI:30616"/>
    </ligand>
</feature>
<dbReference type="CDD" id="cd01992">
    <property type="entry name" value="TilS_N"/>
    <property type="match status" value="1"/>
</dbReference>
<dbReference type="GO" id="GO:0032267">
    <property type="term" value="F:tRNA(Ile)-lysidine synthase activity"/>
    <property type="evidence" value="ECO:0007669"/>
    <property type="project" value="UniProtKB-EC"/>
</dbReference>
<evidence type="ECO:0000313" key="8">
    <source>
        <dbReference type="EMBL" id="VDS04252.1"/>
    </source>
</evidence>
<feature type="domain" description="tRNA(Ile)-lysidine/2-thiocytidine synthase N-terminal" evidence="7">
    <location>
        <begin position="29"/>
        <end position="208"/>
    </location>
</feature>
<reference evidence="8 9" key="1">
    <citation type="submission" date="2018-12" db="EMBL/GenBank/DDBJ databases">
        <authorList>
            <person name="Criscuolo A."/>
        </authorList>
    </citation>
    <scope>NUCLEOTIDE SEQUENCE [LARGE SCALE GENOMIC DNA]</scope>
    <source>
        <strain evidence="8">ACIP1116281</strain>
    </source>
</reference>
<keyword evidence="1 6" id="KW-0436">Ligase</keyword>
<comment type="domain">
    <text evidence="6">The N-terminal region contains the highly conserved SGGXDS motif, predicted to be a P-loop motif involved in ATP binding.</text>
</comment>